<name>A0A382DF22_9ZZZZ</name>
<gene>
    <name evidence="1" type="ORF">METZ01_LOCUS189924</name>
</gene>
<organism evidence="1">
    <name type="scientific">marine metagenome</name>
    <dbReference type="NCBI Taxonomy" id="408172"/>
    <lineage>
        <taxon>unclassified sequences</taxon>
        <taxon>metagenomes</taxon>
        <taxon>ecological metagenomes</taxon>
    </lineage>
</organism>
<protein>
    <submittedName>
        <fullName evidence="1">Uncharacterized protein</fullName>
    </submittedName>
</protein>
<proteinExistence type="predicted"/>
<sequence>MSERLFTFAKKILFFESQDSKFFKSLEIIIN</sequence>
<dbReference type="EMBL" id="UINC01039095">
    <property type="protein sequence ID" value="SVB37070.1"/>
    <property type="molecule type" value="Genomic_DNA"/>
</dbReference>
<accession>A0A382DF22</accession>
<evidence type="ECO:0000313" key="1">
    <source>
        <dbReference type="EMBL" id="SVB37070.1"/>
    </source>
</evidence>
<dbReference type="AlphaFoldDB" id="A0A382DF22"/>
<reference evidence="1" key="1">
    <citation type="submission" date="2018-05" db="EMBL/GenBank/DDBJ databases">
        <authorList>
            <person name="Lanie J.A."/>
            <person name="Ng W.-L."/>
            <person name="Kazmierczak K.M."/>
            <person name="Andrzejewski T.M."/>
            <person name="Davidsen T.M."/>
            <person name="Wayne K.J."/>
            <person name="Tettelin H."/>
            <person name="Glass J.I."/>
            <person name="Rusch D."/>
            <person name="Podicherti R."/>
            <person name="Tsui H.-C.T."/>
            <person name="Winkler M.E."/>
        </authorList>
    </citation>
    <scope>NUCLEOTIDE SEQUENCE</scope>
</reference>